<gene>
    <name evidence="5" type="ordered locus">RHOM_10090</name>
</gene>
<dbReference type="Gene3D" id="3.90.220.20">
    <property type="entry name" value="DNA methylase specificity domains"/>
    <property type="match status" value="2"/>
</dbReference>
<accession>G2SXU2</accession>
<evidence type="ECO:0000259" key="4">
    <source>
        <dbReference type="Pfam" id="PF01420"/>
    </source>
</evidence>
<proteinExistence type="inferred from homology"/>
<keyword evidence="3" id="KW-0238">DNA-binding</keyword>
<dbReference type="GO" id="GO:0009307">
    <property type="term" value="P:DNA restriction-modification system"/>
    <property type="evidence" value="ECO:0007669"/>
    <property type="project" value="UniProtKB-KW"/>
</dbReference>
<evidence type="ECO:0000313" key="5">
    <source>
        <dbReference type="EMBL" id="AEN97129.1"/>
    </source>
</evidence>
<dbReference type="InterPro" id="IPR044946">
    <property type="entry name" value="Restrct_endonuc_typeI_TRD_sf"/>
</dbReference>
<evidence type="ECO:0000313" key="6">
    <source>
        <dbReference type="Proteomes" id="UP000008178"/>
    </source>
</evidence>
<dbReference type="KEGG" id="rho:RHOM_10090"/>
<dbReference type="HOGENOM" id="CLU_896549_0_0_9"/>
<evidence type="ECO:0000256" key="2">
    <source>
        <dbReference type="ARBA" id="ARBA00022747"/>
    </source>
</evidence>
<keyword evidence="2" id="KW-0680">Restriction system</keyword>
<dbReference type="EMBL" id="CP003040">
    <property type="protein sequence ID" value="AEN97129.1"/>
    <property type="molecule type" value="Genomic_DNA"/>
</dbReference>
<dbReference type="eggNOG" id="COG0732">
    <property type="taxonomic scope" value="Bacteria"/>
</dbReference>
<dbReference type="REBASE" id="40168">
    <property type="entry name" value="S.Rho183ORF10095P"/>
</dbReference>
<dbReference type="InterPro" id="IPR000055">
    <property type="entry name" value="Restrct_endonuc_typeI_TRD"/>
</dbReference>
<dbReference type="GeneID" id="93725102"/>
<dbReference type="RefSeq" id="WP_014080165.1">
    <property type="nucleotide sequence ID" value="NC_015977.1"/>
</dbReference>
<name>G2SXU2_ROSHA</name>
<evidence type="ECO:0000256" key="3">
    <source>
        <dbReference type="ARBA" id="ARBA00023125"/>
    </source>
</evidence>
<dbReference type="Pfam" id="PF01420">
    <property type="entry name" value="Methylase_S"/>
    <property type="match status" value="1"/>
</dbReference>
<sequence length="344" mass="39844">MKRLDEIFTVTYGVNLELCYLTIDDSEDAINYVSRTKSKNGVSARVSRMENVKPNPGKTISVALTGSVLEAFYQEEEYYSGRDIAYLTPIKDMDMWTMIQYCTIIRYNQYKYSYGRGANRTIGKLFIPDLDEIKTFPKYNQLPDISQIPDYFLNEGYNKACWYLDNIDKDEFEKKYAKPAINKRISLNDRKWDYFKLNKLFDIKKGKRLTKADQTMGDTPFIGATAINNGVTGYIGQEPMHEGNTISLTYNGSIGEAFYQEVPFWASDDVNVLYLKGRELNPHLALFFCQILRLEGELHSYARKWNLEHMNDTKIKLPIDKDGEPDYDFMEQYIKSLSFSGNIG</sequence>
<keyword evidence="6" id="KW-1185">Reference proteome</keyword>
<feature type="domain" description="Type I restriction modification DNA specificity" evidence="4">
    <location>
        <begin position="191"/>
        <end position="336"/>
    </location>
</feature>
<dbReference type="STRING" id="585394.RHOM_10090"/>
<comment type="similarity">
    <text evidence="1">Belongs to the type-I restriction system S methylase family.</text>
</comment>
<dbReference type="Proteomes" id="UP000008178">
    <property type="component" value="Chromosome"/>
</dbReference>
<evidence type="ECO:0000256" key="1">
    <source>
        <dbReference type="ARBA" id="ARBA00010923"/>
    </source>
</evidence>
<dbReference type="AlphaFoldDB" id="G2SXU2"/>
<reference evidence="5 6" key="1">
    <citation type="journal article" date="2015" name="Genome Announc.">
        <title>Complete genome sequence of the human gut symbiont Roseburia hominis.</title>
        <authorList>
            <person name="Travis A.J."/>
            <person name="Kelly D."/>
            <person name="Flint H.J."/>
            <person name="Aminov R.I."/>
        </authorList>
    </citation>
    <scope>NUCLEOTIDE SEQUENCE [LARGE SCALE GENOMIC DNA]</scope>
    <source>
        <strain evidence="6">DSM 16839 / JCM 17582 / NCIMB 14029 / A2-183</strain>
    </source>
</reference>
<dbReference type="GO" id="GO:0003677">
    <property type="term" value="F:DNA binding"/>
    <property type="evidence" value="ECO:0007669"/>
    <property type="project" value="UniProtKB-KW"/>
</dbReference>
<protein>
    <recommendedName>
        <fullName evidence="4">Type I restriction modification DNA specificity domain-containing protein</fullName>
    </recommendedName>
</protein>
<dbReference type="SUPFAM" id="SSF116734">
    <property type="entry name" value="DNA methylase specificity domain"/>
    <property type="match status" value="2"/>
</dbReference>
<organism evidence="5 6">
    <name type="scientific">Roseburia hominis (strain DSM 16839 / JCM 17582 / NCIMB 14029 / A2-183)</name>
    <dbReference type="NCBI Taxonomy" id="585394"/>
    <lineage>
        <taxon>Bacteria</taxon>
        <taxon>Bacillati</taxon>
        <taxon>Bacillota</taxon>
        <taxon>Clostridia</taxon>
        <taxon>Lachnospirales</taxon>
        <taxon>Lachnospiraceae</taxon>
        <taxon>Roseburia</taxon>
    </lineage>
</organism>